<gene>
    <name evidence="2" type="ORF">CEP54_015973</name>
</gene>
<feature type="non-terminal residue" evidence="2">
    <location>
        <position position="57"/>
    </location>
</feature>
<protein>
    <submittedName>
        <fullName evidence="2">Uncharacterized protein</fullName>
    </submittedName>
</protein>
<dbReference type="AlphaFoldDB" id="A0A428NJF1"/>
<proteinExistence type="predicted"/>
<evidence type="ECO:0000313" key="3">
    <source>
        <dbReference type="Proteomes" id="UP000288168"/>
    </source>
</evidence>
<keyword evidence="3" id="KW-1185">Reference proteome</keyword>
<organism evidence="2 3">
    <name type="scientific">Fusarium duplospermum</name>
    <dbReference type="NCBI Taxonomy" id="1325734"/>
    <lineage>
        <taxon>Eukaryota</taxon>
        <taxon>Fungi</taxon>
        <taxon>Dikarya</taxon>
        <taxon>Ascomycota</taxon>
        <taxon>Pezizomycotina</taxon>
        <taxon>Sordariomycetes</taxon>
        <taxon>Hypocreomycetidae</taxon>
        <taxon>Hypocreales</taxon>
        <taxon>Nectriaceae</taxon>
        <taxon>Fusarium</taxon>
        <taxon>Fusarium solani species complex</taxon>
    </lineage>
</organism>
<evidence type="ECO:0000256" key="1">
    <source>
        <dbReference type="SAM" id="MobiDB-lite"/>
    </source>
</evidence>
<evidence type="ECO:0000313" key="2">
    <source>
        <dbReference type="EMBL" id="RSL40917.1"/>
    </source>
</evidence>
<name>A0A428NJF1_9HYPO</name>
<sequence length="57" mass="6153">MPVTALNKRLSHDKNPTGGTHQSRKDHVFNHAPSPGSLLTTVILSDWALRGGPEGDH</sequence>
<reference evidence="2 3" key="1">
    <citation type="submission" date="2017-06" db="EMBL/GenBank/DDBJ databases">
        <title>Comparative genomic analysis of Ambrosia Fusariam Clade fungi.</title>
        <authorList>
            <person name="Stajich J.E."/>
            <person name="Carrillo J."/>
            <person name="Kijimoto T."/>
            <person name="Eskalen A."/>
            <person name="O'Donnell K."/>
            <person name="Kasson M."/>
        </authorList>
    </citation>
    <scope>NUCLEOTIDE SEQUENCE [LARGE SCALE GENOMIC DNA]</scope>
    <source>
        <strain evidence="2 3">NRRL62584</strain>
    </source>
</reference>
<dbReference type="EMBL" id="NKCI01000456">
    <property type="protein sequence ID" value="RSL40917.1"/>
    <property type="molecule type" value="Genomic_DNA"/>
</dbReference>
<feature type="region of interest" description="Disordered" evidence="1">
    <location>
        <begin position="1"/>
        <end position="35"/>
    </location>
</feature>
<comment type="caution">
    <text evidence="2">The sequence shown here is derived from an EMBL/GenBank/DDBJ whole genome shotgun (WGS) entry which is preliminary data.</text>
</comment>
<dbReference type="Proteomes" id="UP000288168">
    <property type="component" value="Unassembled WGS sequence"/>
</dbReference>
<accession>A0A428NJF1</accession>